<dbReference type="AlphaFoldDB" id="A0A8B8BEN9"/>
<dbReference type="PROSITE" id="PS50871">
    <property type="entry name" value="C1Q"/>
    <property type="match status" value="1"/>
</dbReference>
<evidence type="ECO:0000256" key="3">
    <source>
        <dbReference type="SAM" id="SignalP"/>
    </source>
</evidence>
<dbReference type="OrthoDB" id="6161780at2759"/>
<gene>
    <name evidence="6" type="primary">LOC111109874</name>
</gene>
<keyword evidence="5" id="KW-1185">Reference proteome</keyword>
<dbReference type="Proteomes" id="UP000694844">
    <property type="component" value="Chromosome 8"/>
</dbReference>
<feature type="chain" id="PRO_5034341920" evidence="3">
    <location>
        <begin position="24"/>
        <end position="203"/>
    </location>
</feature>
<protein>
    <submittedName>
        <fullName evidence="6">Complement C1q tumor necrosis factor-related protein 3-like</fullName>
    </submittedName>
</protein>
<sequence length="203" mass="22587">MGFGVASLAITCLYVVAIDCVDADQQTSNSFLSSYDKQECICHKMGWEPKCKRSCSSGCESACRNYCQPVSQGNIIAFNALLSSGLYNIPVHTIIKFKEVTLNEGNAYDPNTGKFTTPVDGVYYFAWTYCSHVKSDAYLCGYVDGKLTARIALMGQKVYWQNTSGHLVTKLKKGQQFWIAVHGYPVKNLYPRFTFLSGYKLPG</sequence>
<dbReference type="InterPro" id="IPR008983">
    <property type="entry name" value="Tumour_necrosis_fac-like_dom"/>
</dbReference>
<dbReference type="GeneID" id="111109874"/>
<dbReference type="InterPro" id="IPR050392">
    <property type="entry name" value="Collagen/C1q_domain"/>
</dbReference>
<evidence type="ECO:0000256" key="2">
    <source>
        <dbReference type="ARBA" id="ARBA00022525"/>
    </source>
</evidence>
<evidence type="ECO:0000313" key="6">
    <source>
        <dbReference type="RefSeq" id="XP_022301837.1"/>
    </source>
</evidence>
<dbReference type="GO" id="GO:0005581">
    <property type="term" value="C:collagen trimer"/>
    <property type="evidence" value="ECO:0007669"/>
    <property type="project" value="UniProtKB-KW"/>
</dbReference>
<accession>A0A8B8BEN9</accession>
<name>A0A8B8BEN9_CRAVI</name>
<dbReference type="PANTHER" id="PTHR15427">
    <property type="entry name" value="EMILIN ELASTIN MICROFIBRIL INTERFACE-LOCATED PROTEIN ELASTIN MICROFIBRIL INTERFACER"/>
    <property type="match status" value="1"/>
</dbReference>
<feature type="signal peptide" evidence="3">
    <location>
        <begin position="1"/>
        <end position="23"/>
    </location>
</feature>
<dbReference type="SUPFAM" id="SSF49842">
    <property type="entry name" value="TNF-like"/>
    <property type="match status" value="1"/>
</dbReference>
<dbReference type="InterPro" id="IPR001073">
    <property type="entry name" value="C1q_dom"/>
</dbReference>
<keyword evidence="2" id="KW-0964">Secreted</keyword>
<dbReference type="SMART" id="SM00110">
    <property type="entry name" value="C1Q"/>
    <property type="match status" value="1"/>
</dbReference>
<dbReference type="RefSeq" id="XP_022301837.1">
    <property type="nucleotide sequence ID" value="XM_022446129.1"/>
</dbReference>
<dbReference type="Pfam" id="PF00386">
    <property type="entry name" value="C1q"/>
    <property type="match status" value="1"/>
</dbReference>
<dbReference type="PRINTS" id="PR00007">
    <property type="entry name" value="COMPLEMNTC1Q"/>
</dbReference>
<feature type="domain" description="C1q" evidence="4">
    <location>
        <begin position="71"/>
        <end position="203"/>
    </location>
</feature>
<keyword evidence="3" id="KW-0732">Signal</keyword>
<dbReference type="KEGG" id="cvn:111109874"/>
<dbReference type="Gene3D" id="2.60.120.40">
    <property type="match status" value="1"/>
</dbReference>
<evidence type="ECO:0000313" key="5">
    <source>
        <dbReference type="Proteomes" id="UP000694844"/>
    </source>
</evidence>
<reference evidence="6" key="1">
    <citation type="submission" date="2025-08" db="UniProtKB">
        <authorList>
            <consortium name="RefSeq"/>
        </authorList>
    </citation>
    <scope>IDENTIFICATION</scope>
    <source>
        <tissue evidence="6">Whole sample</tissue>
    </source>
</reference>
<evidence type="ECO:0000256" key="1">
    <source>
        <dbReference type="ARBA" id="ARBA00004613"/>
    </source>
</evidence>
<organism evidence="5 6">
    <name type="scientific">Crassostrea virginica</name>
    <name type="common">Eastern oyster</name>
    <dbReference type="NCBI Taxonomy" id="6565"/>
    <lineage>
        <taxon>Eukaryota</taxon>
        <taxon>Metazoa</taxon>
        <taxon>Spiralia</taxon>
        <taxon>Lophotrochozoa</taxon>
        <taxon>Mollusca</taxon>
        <taxon>Bivalvia</taxon>
        <taxon>Autobranchia</taxon>
        <taxon>Pteriomorphia</taxon>
        <taxon>Ostreida</taxon>
        <taxon>Ostreoidea</taxon>
        <taxon>Ostreidae</taxon>
        <taxon>Crassostrea</taxon>
    </lineage>
</organism>
<comment type="subcellular location">
    <subcellularLocation>
        <location evidence="1">Secreted</location>
    </subcellularLocation>
</comment>
<dbReference type="PANTHER" id="PTHR15427:SF33">
    <property type="entry name" value="COLLAGEN IV NC1 DOMAIN-CONTAINING PROTEIN"/>
    <property type="match status" value="1"/>
</dbReference>
<proteinExistence type="predicted"/>
<evidence type="ECO:0000259" key="4">
    <source>
        <dbReference type="PROSITE" id="PS50871"/>
    </source>
</evidence>